<feature type="domain" description="PNPLA" evidence="10">
    <location>
        <begin position="694"/>
        <end position="905"/>
    </location>
</feature>
<dbReference type="InterPro" id="IPR001841">
    <property type="entry name" value="Znf_RING"/>
</dbReference>
<evidence type="ECO:0000259" key="9">
    <source>
        <dbReference type="PROSITE" id="PS50089"/>
    </source>
</evidence>
<evidence type="ECO:0000256" key="3">
    <source>
        <dbReference type="ARBA" id="ARBA00022801"/>
    </source>
</evidence>
<dbReference type="InterPro" id="IPR027417">
    <property type="entry name" value="P-loop_NTPase"/>
</dbReference>
<evidence type="ECO:0000313" key="12">
    <source>
        <dbReference type="Proteomes" id="UP000250266"/>
    </source>
</evidence>
<protein>
    <recommendedName>
        <fullName evidence="13">FabD/lysophospholipase-like protein</fullName>
    </recommendedName>
</protein>
<dbReference type="Gene3D" id="3.40.1090.10">
    <property type="entry name" value="Cytosolic phospholipase A2 catalytic domain"/>
    <property type="match status" value="1"/>
</dbReference>
<keyword evidence="6" id="KW-0443">Lipid metabolism</keyword>
<gene>
    <name evidence="11" type="ORF">K432DRAFT_289452</name>
</gene>
<evidence type="ECO:0000256" key="8">
    <source>
        <dbReference type="PROSITE-ProRule" id="PRU01161"/>
    </source>
</evidence>
<reference evidence="11 12" key="1">
    <citation type="journal article" date="2016" name="Nat. Commun.">
        <title>Ectomycorrhizal ecology is imprinted in the genome of the dominant symbiotic fungus Cenococcum geophilum.</title>
        <authorList>
            <consortium name="DOE Joint Genome Institute"/>
            <person name="Peter M."/>
            <person name="Kohler A."/>
            <person name="Ohm R.A."/>
            <person name="Kuo A."/>
            <person name="Krutzmann J."/>
            <person name="Morin E."/>
            <person name="Arend M."/>
            <person name="Barry K.W."/>
            <person name="Binder M."/>
            <person name="Choi C."/>
            <person name="Clum A."/>
            <person name="Copeland A."/>
            <person name="Grisel N."/>
            <person name="Haridas S."/>
            <person name="Kipfer T."/>
            <person name="LaButti K."/>
            <person name="Lindquist E."/>
            <person name="Lipzen A."/>
            <person name="Maire R."/>
            <person name="Meier B."/>
            <person name="Mihaltcheva S."/>
            <person name="Molinier V."/>
            <person name="Murat C."/>
            <person name="Poggeler S."/>
            <person name="Quandt C.A."/>
            <person name="Sperisen C."/>
            <person name="Tritt A."/>
            <person name="Tisserant E."/>
            <person name="Crous P.W."/>
            <person name="Henrissat B."/>
            <person name="Nehls U."/>
            <person name="Egli S."/>
            <person name="Spatafora J.W."/>
            <person name="Grigoriev I.V."/>
            <person name="Martin F.M."/>
        </authorList>
    </citation>
    <scope>NUCLEOTIDE SEQUENCE [LARGE SCALE GENOMIC DNA]</scope>
    <source>
        <strain evidence="11 12">CBS 459.81</strain>
    </source>
</reference>
<evidence type="ECO:0000256" key="2">
    <source>
        <dbReference type="ARBA" id="ARBA00022771"/>
    </source>
</evidence>
<comment type="caution">
    <text evidence="8">Lacks conserved residue(s) required for the propagation of feature annotation.</text>
</comment>
<dbReference type="InterPro" id="IPR016035">
    <property type="entry name" value="Acyl_Trfase/lysoPLipase"/>
</dbReference>
<organism evidence="11 12">
    <name type="scientific">Lepidopterella palustris CBS 459.81</name>
    <dbReference type="NCBI Taxonomy" id="1314670"/>
    <lineage>
        <taxon>Eukaryota</taxon>
        <taxon>Fungi</taxon>
        <taxon>Dikarya</taxon>
        <taxon>Ascomycota</taxon>
        <taxon>Pezizomycotina</taxon>
        <taxon>Dothideomycetes</taxon>
        <taxon>Pleosporomycetidae</taxon>
        <taxon>Mytilinidiales</taxon>
        <taxon>Argynnaceae</taxon>
        <taxon>Lepidopterella</taxon>
    </lineage>
</organism>
<dbReference type="GO" id="GO:0047499">
    <property type="term" value="F:calcium-independent phospholipase A2 activity"/>
    <property type="evidence" value="ECO:0007669"/>
    <property type="project" value="TreeGrafter"/>
</dbReference>
<dbReference type="PROSITE" id="PS50089">
    <property type="entry name" value="ZF_RING_2"/>
    <property type="match status" value="1"/>
</dbReference>
<dbReference type="PANTHER" id="PTHR24185:SF1">
    <property type="entry name" value="CALCIUM-INDEPENDENT PHOSPHOLIPASE A2-GAMMA"/>
    <property type="match status" value="1"/>
</dbReference>
<keyword evidence="1" id="KW-0479">Metal-binding</keyword>
<dbReference type="EMBL" id="KV744843">
    <property type="protein sequence ID" value="OCK84171.1"/>
    <property type="molecule type" value="Genomic_DNA"/>
</dbReference>
<evidence type="ECO:0000313" key="11">
    <source>
        <dbReference type="EMBL" id="OCK84171.1"/>
    </source>
</evidence>
<dbReference type="Proteomes" id="UP000250266">
    <property type="component" value="Unassembled WGS sequence"/>
</dbReference>
<dbReference type="InterPro" id="IPR017907">
    <property type="entry name" value="Znf_RING_CS"/>
</dbReference>
<name>A0A8E2EHR8_9PEZI</name>
<evidence type="ECO:0000256" key="5">
    <source>
        <dbReference type="ARBA" id="ARBA00022963"/>
    </source>
</evidence>
<sequence length="1062" mass="119262">MCTICWDRQIAHKKERFAPGKIPHEKTGYWIAKKVQAALSPPKDETVYQKLCLDDQSTAWFGVRRDIDEGPLMFQDHGRYAGLVASTNSERFDARMSSHAASDPALGDVRTPSLVSLVGQTGAGKSTLVKLLIDLKLREPASYPTPVVGMSGKDVPTSDDVHLYVDPYSALSGAPLFYADCEGLDGGQREPFAAQLRRKIWRTSKPLQDQDAEDSSFKSRYGSERELLWADSSNRRSREFAVSNLYPRLLYTFSDVIIFVLRNPRVIESVFEQLIDWAAVALETSSNQPVLPHAVIALNACEYDVDPELWDVEVATKTLLESLSRTVHLNTSFQKYARFWRDRNKDIETVEQLMLCYYSSLQIVRIPSEGRPNLIQQQTERLYEGIQRSCRLARERKRELRMLLDAEELQSYLQYAFDHFAQTIDVAFDFVQASFFNSPIPLDFGGNILKLAINMVEQEKGDADARTIFSRLSYMVASCILLDSVRHKILGTASHIFPQYLDHLDAALEDFCDRHWPCEFSIEGSGLSRCVNVRSGHGSKGHQLKSGKVFAAGDYVSEFSFEKNQEEFHANVYFRLEHLLERLSARVNHGESQEMAAAEIHRDDVMAAFYCDGPKGSVRTVHSHSVCFSCLFEPPEHALPCGHILCTPCVKTYGRVKDGNVIEVYECPMETNAVGRSQPWTVQLKPEAAGLRILTLDGGGIRNVIQLEILRLIERQLNGKVPIQCLFDLIIGSGTGGVIALGLATRNWSVEECLGQFERICMESFSHRAGRDIPGIGWLVESINNCKYDSHSTEKALQEAFSDSQYLFGGPRPSNPSEFHVKAAVLATTPGGNPVVLANYNRQSRDRSLYHFCRSENLATELKVWEAARASMATPKLFKPFHHAPSKQTYLECGTNYNNPIAVAIYECRVIKTGSNFTSYYPDIVVSLGTGYEPPTHQSPVESPHRNRLMDFATRKLQAKGPKQRIPSAAQSQKIWDDYIGHLPATAPFSAFVRLNPILKEGLATTEAFWQMKPLETKMEERLAEDGQIKLLASQLLAALFYFESTDPITEIAADHFVAQGT</sequence>
<evidence type="ECO:0000259" key="10">
    <source>
        <dbReference type="PROSITE" id="PS51635"/>
    </source>
</evidence>
<dbReference type="GO" id="GO:0016020">
    <property type="term" value="C:membrane"/>
    <property type="evidence" value="ECO:0007669"/>
    <property type="project" value="TreeGrafter"/>
</dbReference>
<keyword evidence="5" id="KW-0442">Lipid degradation</keyword>
<keyword evidence="3" id="KW-0378">Hydrolase</keyword>
<evidence type="ECO:0008006" key="13">
    <source>
        <dbReference type="Google" id="ProtNLM"/>
    </source>
</evidence>
<evidence type="ECO:0000256" key="1">
    <source>
        <dbReference type="ARBA" id="ARBA00022723"/>
    </source>
</evidence>
<evidence type="ECO:0000256" key="7">
    <source>
        <dbReference type="PROSITE-ProRule" id="PRU00175"/>
    </source>
</evidence>
<dbReference type="CDD" id="cd07199">
    <property type="entry name" value="Pat17_PNPLA8_PNPLA9_like"/>
    <property type="match status" value="1"/>
</dbReference>
<dbReference type="GO" id="GO:0008270">
    <property type="term" value="F:zinc ion binding"/>
    <property type="evidence" value="ECO:0007669"/>
    <property type="project" value="UniProtKB-KW"/>
</dbReference>
<evidence type="ECO:0000256" key="6">
    <source>
        <dbReference type="ARBA" id="ARBA00023098"/>
    </source>
</evidence>
<dbReference type="GO" id="GO:0016042">
    <property type="term" value="P:lipid catabolic process"/>
    <property type="evidence" value="ECO:0007669"/>
    <property type="project" value="UniProtKB-KW"/>
</dbReference>
<keyword evidence="12" id="KW-1185">Reference proteome</keyword>
<proteinExistence type="predicted"/>
<keyword evidence="4" id="KW-0862">Zinc</keyword>
<dbReference type="PANTHER" id="PTHR24185">
    <property type="entry name" value="CALCIUM-INDEPENDENT PHOSPHOLIPASE A2-GAMMA"/>
    <property type="match status" value="1"/>
</dbReference>
<dbReference type="PROSITE" id="PS00518">
    <property type="entry name" value="ZF_RING_1"/>
    <property type="match status" value="1"/>
</dbReference>
<dbReference type="PROSITE" id="PS51635">
    <property type="entry name" value="PNPLA"/>
    <property type="match status" value="1"/>
</dbReference>
<dbReference type="Pfam" id="PF01734">
    <property type="entry name" value="Patatin"/>
    <property type="match status" value="1"/>
</dbReference>
<accession>A0A8E2EHR8</accession>
<dbReference type="GO" id="GO:0046486">
    <property type="term" value="P:glycerolipid metabolic process"/>
    <property type="evidence" value="ECO:0007669"/>
    <property type="project" value="UniProtKB-ARBA"/>
</dbReference>
<feature type="domain" description="RING-type" evidence="9">
    <location>
        <begin position="627"/>
        <end position="671"/>
    </location>
</feature>
<dbReference type="SUPFAM" id="SSF52540">
    <property type="entry name" value="P-loop containing nucleoside triphosphate hydrolases"/>
    <property type="match status" value="1"/>
</dbReference>
<dbReference type="OrthoDB" id="194358at2759"/>
<keyword evidence="2 7" id="KW-0863">Zinc-finger</keyword>
<dbReference type="SUPFAM" id="SSF52151">
    <property type="entry name" value="FabD/lysophospholipase-like"/>
    <property type="match status" value="1"/>
</dbReference>
<dbReference type="AlphaFoldDB" id="A0A8E2EHR8"/>
<evidence type="ECO:0000256" key="4">
    <source>
        <dbReference type="ARBA" id="ARBA00022833"/>
    </source>
</evidence>
<dbReference type="GO" id="GO:0019369">
    <property type="term" value="P:arachidonate metabolic process"/>
    <property type="evidence" value="ECO:0007669"/>
    <property type="project" value="TreeGrafter"/>
</dbReference>
<dbReference type="InterPro" id="IPR002641">
    <property type="entry name" value="PNPLA_dom"/>
</dbReference>